<dbReference type="SMART" id="SM00487">
    <property type="entry name" value="DEXDc"/>
    <property type="match status" value="1"/>
</dbReference>
<dbReference type="PROSITE" id="PS51194">
    <property type="entry name" value="HELICASE_CTER"/>
    <property type="match status" value="1"/>
</dbReference>
<dbReference type="InterPro" id="IPR049730">
    <property type="entry name" value="SNF2/RAD54-like_C"/>
</dbReference>
<keyword evidence="1" id="KW-0378">Hydrolase</keyword>
<dbReference type="InterPro" id="IPR001736">
    <property type="entry name" value="PLipase_D/transphosphatidylase"/>
</dbReference>
<evidence type="ECO:0000259" key="2">
    <source>
        <dbReference type="PROSITE" id="PS50035"/>
    </source>
</evidence>
<dbReference type="PANTHER" id="PTHR45766:SF6">
    <property type="entry name" value="SWI_SNF-RELATED MATRIX-ASSOCIATED ACTIN-DEPENDENT REGULATOR OF CHROMATIN SUBFAMILY A-LIKE PROTEIN 1"/>
    <property type="match status" value="1"/>
</dbReference>
<dbReference type="InterPro" id="IPR025202">
    <property type="entry name" value="PLD-like_dom"/>
</dbReference>
<dbReference type="EMBL" id="FO818640">
    <property type="protein sequence ID" value="CDM98066.1"/>
    <property type="molecule type" value="Genomic_DNA"/>
</dbReference>
<protein>
    <submittedName>
        <fullName evidence="5">Helicase</fullName>
    </submittedName>
</protein>
<reference evidence="5 6" key="1">
    <citation type="submission" date="2014-02" db="EMBL/GenBank/DDBJ databases">
        <authorList>
            <person name="Genoscope - CEA"/>
        </authorList>
    </citation>
    <scope>NUCLEOTIDE SEQUENCE [LARGE SCALE GENOMIC DNA]</scope>
    <source>
        <strain evidence="5 6">PCC 8005</strain>
    </source>
</reference>
<dbReference type="PROSITE" id="PS50035">
    <property type="entry name" value="PLD"/>
    <property type="match status" value="1"/>
</dbReference>
<dbReference type="CDD" id="cd18793">
    <property type="entry name" value="SF2_C_SNF"/>
    <property type="match status" value="1"/>
</dbReference>
<keyword evidence="5" id="KW-0547">Nucleotide-binding</keyword>
<dbReference type="InterPro" id="IPR000330">
    <property type="entry name" value="SNF2_N"/>
</dbReference>
<keyword evidence="6" id="KW-1185">Reference proteome</keyword>
<dbReference type="GO" id="GO:0031297">
    <property type="term" value="P:replication fork processing"/>
    <property type="evidence" value="ECO:0007669"/>
    <property type="project" value="TreeGrafter"/>
</dbReference>
<dbReference type="SMART" id="SM00490">
    <property type="entry name" value="HELICc"/>
    <property type="match status" value="1"/>
</dbReference>
<name>A0A9P1KKH9_9CYAN</name>
<organism evidence="5 6">
    <name type="scientific">Limnospira indica PCC 8005</name>
    <dbReference type="NCBI Taxonomy" id="376219"/>
    <lineage>
        <taxon>Bacteria</taxon>
        <taxon>Bacillati</taxon>
        <taxon>Cyanobacteriota</taxon>
        <taxon>Cyanophyceae</taxon>
        <taxon>Oscillatoriophycideae</taxon>
        <taxon>Oscillatoriales</taxon>
        <taxon>Sirenicapillariaceae</taxon>
        <taxon>Limnospira</taxon>
    </lineage>
</organism>
<proteinExistence type="predicted"/>
<dbReference type="GO" id="GO:0004386">
    <property type="term" value="F:helicase activity"/>
    <property type="evidence" value="ECO:0007669"/>
    <property type="project" value="UniProtKB-KW"/>
</dbReference>
<dbReference type="GO" id="GO:0016787">
    <property type="term" value="F:hydrolase activity"/>
    <property type="evidence" value="ECO:0007669"/>
    <property type="project" value="UniProtKB-KW"/>
</dbReference>
<sequence>MQGGLGKFRVERIANSPKSGQSSNLINGVMLITDDYIDNSTKTLKTILKQVIEDEEQRVLDIATGFFQIEAWVHLEEAMNHLESLRLLIGRDPAIRPAESDRIDLVKYFQEETRRQLEQREYNLEYKQKIDRAIAFFQQDHIHVRLFGAEGEKSQFLHAKAYIFDNYSIVGSSNFTPAGLTKNTELNVINKNTVIARDLREKWFDKFWKDPSVDRDYKQKLIEALNASKFGSKPYTPYQVFLKALWELFKNDSLVAESDRTSLDLASFQHEGFERAIALIERHNGCMVADAVGLGKTYISLRVIDYYLTKLRRPGYVPRSLVLCPAQLRDLVWKKKLDEYGLKADVISHEEMGRQGFDYAKYNRHDLVVVDESHRFRNSATQRYETLRKLLGSGNREKRVLLLTATPINNTMFDLYHQLLLIARGNDNYYQDWDIKNLQKHFSKLVKGEVEITELLMQTMVRRSRQDVKKRQDAGEQIFIAGKQIHFPQRQLEKFTYNFEASFQGLYANLADRIDDLNLAPYNIKEFKRTANRKDHQQVKCNQALVMLQKALYLKRFESSLVAFKESIENQASFQREFLHILAHQGKLLDSKNFRKYILSAQVEEDGEKPLVEMLGRLEDIDSGDYDIPQLTQQIETDIDTLQNILNTLKQIRQFPEDQQKGDRKLMAFQNLLLTLPRQKILVFSYFKDTAQYIYEALKQDTKWLEAMGNPHLGIITGSISPQRRESIVKHFAPKANCESEEEQKAIAKDPIDILISTDVLSEGQNLQDAGILVNYDLHWNPVRMIQRAGRIDRLGTDYETLYIYNCFPEEGLERLLGLVERLQKRIAEIDNSVGLDASVLGEEISNKSLEELRRLKDADSEEEKAEILAELERTSDLVSLDEMRLPLLKFIQEQDLGKIEDIPMGIHSTRYFNIPHPEFSQGGIFLAFKAGDRYFWHCYPRQGEAIVTDISHLVADKRKIFDWIKCGWSDPKLLPPAPFDNAIFYVLERATKNLLESLKRDRVGNKFKPRLSGNLCKMKEVLSQPQLWEDWEPQELDIKNRVLKVIGTQQELQRTYKKDIDSIWNRYKHSNNVSQMLEELDQLFCENQLYEGLNGDHKSLLSPIREITAKDLQLICYEWFYPT</sequence>
<dbReference type="Gene3D" id="3.30.870.10">
    <property type="entry name" value="Endonuclease Chain A"/>
    <property type="match status" value="1"/>
</dbReference>
<dbReference type="CDD" id="cd09178">
    <property type="entry name" value="PLDc_N_Snf2_like"/>
    <property type="match status" value="1"/>
</dbReference>
<feature type="domain" description="Helicase C-terminal" evidence="4">
    <location>
        <begin position="668"/>
        <end position="838"/>
    </location>
</feature>
<dbReference type="Gene3D" id="3.40.50.300">
    <property type="entry name" value="P-loop containing nucleotide triphosphate hydrolases"/>
    <property type="match status" value="1"/>
</dbReference>
<dbReference type="SUPFAM" id="SSF52540">
    <property type="entry name" value="P-loop containing nucleoside triphosphate hydrolases"/>
    <property type="match status" value="2"/>
</dbReference>
<dbReference type="InterPro" id="IPR001650">
    <property type="entry name" value="Helicase_C-like"/>
</dbReference>
<dbReference type="PROSITE" id="PS51192">
    <property type="entry name" value="HELICASE_ATP_BIND_1"/>
    <property type="match status" value="1"/>
</dbReference>
<dbReference type="Pfam" id="PF13091">
    <property type="entry name" value="PLDc_2"/>
    <property type="match status" value="1"/>
</dbReference>
<evidence type="ECO:0000256" key="1">
    <source>
        <dbReference type="ARBA" id="ARBA00022801"/>
    </source>
</evidence>
<dbReference type="SMART" id="SM00155">
    <property type="entry name" value="PLDc"/>
    <property type="match status" value="1"/>
</dbReference>
<dbReference type="AlphaFoldDB" id="A0A9P1KKH9"/>
<dbReference type="InterPro" id="IPR014001">
    <property type="entry name" value="Helicase_ATP-bd"/>
</dbReference>
<accession>A0A9P1KKH9</accession>
<dbReference type="GO" id="GO:0005524">
    <property type="term" value="F:ATP binding"/>
    <property type="evidence" value="ECO:0007669"/>
    <property type="project" value="InterPro"/>
</dbReference>
<dbReference type="InterPro" id="IPR027417">
    <property type="entry name" value="P-loop_NTPase"/>
</dbReference>
<evidence type="ECO:0000313" key="6">
    <source>
        <dbReference type="Proteomes" id="UP000032946"/>
    </source>
</evidence>
<evidence type="ECO:0000259" key="3">
    <source>
        <dbReference type="PROSITE" id="PS51192"/>
    </source>
</evidence>
<keyword evidence="5" id="KW-0347">Helicase</keyword>
<dbReference type="GO" id="GO:0006281">
    <property type="term" value="P:DNA repair"/>
    <property type="evidence" value="ECO:0007669"/>
    <property type="project" value="TreeGrafter"/>
</dbReference>
<dbReference type="Gene3D" id="3.40.50.10810">
    <property type="entry name" value="Tandem AAA-ATPase domain"/>
    <property type="match status" value="2"/>
</dbReference>
<dbReference type="PANTHER" id="PTHR45766">
    <property type="entry name" value="DNA ANNEALING HELICASE AND ENDONUCLEASE ZRANB3 FAMILY MEMBER"/>
    <property type="match status" value="1"/>
</dbReference>
<gene>
    <name evidence="5" type="ORF">ARTHRO_60667</name>
</gene>
<dbReference type="Proteomes" id="UP000032946">
    <property type="component" value="Chromosome"/>
</dbReference>
<feature type="domain" description="Helicase ATP-binding" evidence="3">
    <location>
        <begin position="277"/>
        <end position="425"/>
    </location>
</feature>
<dbReference type="InterPro" id="IPR038718">
    <property type="entry name" value="SNF2-like_sf"/>
</dbReference>
<evidence type="ECO:0000259" key="4">
    <source>
        <dbReference type="PROSITE" id="PS51194"/>
    </source>
</evidence>
<dbReference type="Pfam" id="PF00176">
    <property type="entry name" value="SNF2-rel_dom"/>
    <property type="match status" value="2"/>
</dbReference>
<feature type="domain" description="PLD phosphodiesterase" evidence="2">
    <location>
        <begin position="153"/>
        <end position="179"/>
    </location>
</feature>
<dbReference type="SUPFAM" id="SSF56024">
    <property type="entry name" value="Phospholipase D/nuclease"/>
    <property type="match status" value="1"/>
</dbReference>
<keyword evidence="5" id="KW-0067">ATP-binding</keyword>
<dbReference type="GO" id="GO:0006793">
    <property type="term" value="P:phosphorus metabolic process"/>
    <property type="evidence" value="ECO:0007669"/>
    <property type="project" value="UniProtKB-ARBA"/>
</dbReference>
<evidence type="ECO:0000313" key="5">
    <source>
        <dbReference type="EMBL" id="CDM98066.1"/>
    </source>
</evidence>
<dbReference type="Pfam" id="PF00271">
    <property type="entry name" value="Helicase_C"/>
    <property type="match status" value="1"/>
</dbReference>